<evidence type="ECO:0000313" key="2">
    <source>
        <dbReference type="Proteomes" id="UP001162992"/>
    </source>
</evidence>
<dbReference type="Proteomes" id="UP001162992">
    <property type="component" value="Chromosome 3"/>
</dbReference>
<proteinExistence type="predicted"/>
<organism evidence="1 2">
    <name type="scientific">Diphasiastrum complanatum</name>
    <name type="common">Issler's clubmoss</name>
    <name type="synonym">Lycopodium complanatum</name>
    <dbReference type="NCBI Taxonomy" id="34168"/>
    <lineage>
        <taxon>Eukaryota</taxon>
        <taxon>Viridiplantae</taxon>
        <taxon>Streptophyta</taxon>
        <taxon>Embryophyta</taxon>
        <taxon>Tracheophyta</taxon>
        <taxon>Lycopodiopsida</taxon>
        <taxon>Lycopodiales</taxon>
        <taxon>Lycopodiaceae</taxon>
        <taxon>Lycopodioideae</taxon>
        <taxon>Diphasiastrum</taxon>
    </lineage>
</organism>
<dbReference type="EMBL" id="CM055094">
    <property type="protein sequence ID" value="KAJ7562224.1"/>
    <property type="molecule type" value="Genomic_DNA"/>
</dbReference>
<reference evidence="2" key="1">
    <citation type="journal article" date="2024" name="Proc. Natl. Acad. Sci. U.S.A.">
        <title>Extraordinary preservation of gene collinearity over three hundred million years revealed in homosporous lycophytes.</title>
        <authorList>
            <person name="Li C."/>
            <person name="Wickell D."/>
            <person name="Kuo L.Y."/>
            <person name="Chen X."/>
            <person name="Nie B."/>
            <person name="Liao X."/>
            <person name="Peng D."/>
            <person name="Ji J."/>
            <person name="Jenkins J."/>
            <person name="Williams M."/>
            <person name="Shu S."/>
            <person name="Plott C."/>
            <person name="Barry K."/>
            <person name="Rajasekar S."/>
            <person name="Grimwood J."/>
            <person name="Han X."/>
            <person name="Sun S."/>
            <person name="Hou Z."/>
            <person name="He W."/>
            <person name="Dai G."/>
            <person name="Sun C."/>
            <person name="Schmutz J."/>
            <person name="Leebens-Mack J.H."/>
            <person name="Li F.W."/>
            <person name="Wang L."/>
        </authorList>
    </citation>
    <scope>NUCLEOTIDE SEQUENCE [LARGE SCALE GENOMIC DNA]</scope>
    <source>
        <strain evidence="2">cv. PW_Plant_1</strain>
    </source>
</reference>
<accession>A0ACC2E6X0</accession>
<gene>
    <name evidence="1" type="ORF">O6H91_03G059900</name>
</gene>
<comment type="caution">
    <text evidence="1">The sequence shown here is derived from an EMBL/GenBank/DDBJ whole genome shotgun (WGS) entry which is preliminary data.</text>
</comment>
<name>A0ACC2E6X0_DIPCM</name>
<sequence length="989" mass="112572">MVATQNQVSTAPAQSVFKVPLLDRLQKLDCPGLSGSIAAAVVQSLDSNAMLFFEIIVRDLSQANETSRDLKLQVANLAATLQAERSTLEELKIENAKLQEENCSLRGEVQRCQRSRCLDKKPSTIDRETGESVEDQVHLWRVQSMHKLQELERMNEALRSTLNLHSCCFGPDGEEKRDSHRGRRIELSKVLEPRTTQIVRGLEGTLQEEESSKQQKVDLLEISERKCKCFEGELQCLKEKHDALADMLAVAQAEIHKLEAQVQKQESLMVTLQSELSQKNDRLNFITDEKVVGEEALEASQLECSQLTALIKELDQNMVRLTTALTTRTVERDTAICAEKKEAEAKFLVEEGLQKKCNGLVSKLEEAEAEKLQLQGDIERLQSSQEEENIKNAETRAKLQKTQKQLEEARTDVEQLKALVTQLDLTREELVEKLKSTLSNQRLVENQLAVLEMELQRLAEELHIHKIEIAQSHEVIESLGKERDHVLSQLELHIQKIGQLKAENDTLANDSMFLKREIQNAEQKVQAGKIQLHQSEVKIASLKEQVLVEEEARTALEGRFATKSDELQAIVEDCAKKGLEQQLIKKELQQVSAERASLIEELRSAASKLSFSHQIIYARENEEKEIRNSYQKLCEEHQQLKQAAFELDAQAQQQRFQLQSMEELLHRTQEQAKCLEGEAKKSTDDIKGLERQADIMARSLSQQSAILDDYHKEKSLLLSQLSASKQTTINLEQRQESVLREMKAMQAKNQILTGVLEEKMQESEALTTRYRLEHEHVKELEQLLACVRAQEHQLELENKDKGTKYVMMREQLLSLEHQVHTLQVTRDAQNQEIMRLQNLLQNKDQMDTSKTLSAGVSTLPLQLKEPNCPSSIHNPGLSKVKVQELEMRNISLAEDLAKTASSYKDCLARLQKADAKYVMTGFAEQKENYDHVLLLLSKVDEERTQLQKKCRELLAEADSIEPCVNIEDHKLINGLKQEVSKGIQTTSNS</sequence>
<protein>
    <submittedName>
        <fullName evidence="1">Uncharacterized protein</fullName>
    </submittedName>
</protein>
<evidence type="ECO:0000313" key="1">
    <source>
        <dbReference type="EMBL" id="KAJ7562224.1"/>
    </source>
</evidence>
<keyword evidence="2" id="KW-1185">Reference proteome</keyword>